<organism evidence="2 3">
    <name type="scientific">Pseudoalteromonas distincta</name>
    <dbReference type="NCBI Taxonomy" id="77608"/>
    <lineage>
        <taxon>Bacteria</taxon>
        <taxon>Pseudomonadati</taxon>
        <taxon>Pseudomonadota</taxon>
        <taxon>Gammaproteobacteria</taxon>
        <taxon>Alteromonadales</taxon>
        <taxon>Pseudoalteromonadaceae</taxon>
        <taxon>Pseudoalteromonas</taxon>
    </lineage>
</organism>
<gene>
    <name evidence="2" type="ORF">QDH73_18830</name>
</gene>
<keyword evidence="2" id="KW-0255">Endonuclease</keyword>
<feature type="domain" description="HNH nuclease" evidence="1">
    <location>
        <begin position="179"/>
        <end position="239"/>
    </location>
</feature>
<dbReference type="Proteomes" id="UP001242314">
    <property type="component" value="Unassembled WGS sequence"/>
</dbReference>
<dbReference type="Gene3D" id="1.10.30.50">
    <property type="match status" value="1"/>
</dbReference>
<evidence type="ECO:0000259" key="1">
    <source>
        <dbReference type="SMART" id="SM00507"/>
    </source>
</evidence>
<dbReference type="Pfam" id="PF01844">
    <property type="entry name" value="HNH"/>
    <property type="match status" value="1"/>
</dbReference>
<proteinExistence type="predicted"/>
<comment type="caution">
    <text evidence="2">The sequence shown here is derived from an EMBL/GenBank/DDBJ whole genome shotgun (WGS) entry which is preliminary data.</text>
</comment>
<keyword evidence="2" id="KW-0540">Nuclease</keyword>
<dbReference type="GO" id="GO:0004519">
    <property type="term" value="F:endonuclease activity"/>
    <property type="evidence" value="ECO:0007669"/>
    <property type="project" value="UniProtKB-KW"/>
</dbReference>
<dbReference type="RefSeq" id="WP_052201219.1">
    <property type="nucleotide sequence ID" value="NZ_JASGWX010000021.1"/>
</dbReference>
<dbReference type="CDD" id="cd00085">
    <property type="entry name" value="HNHc"/>
    <property type="match status" value="1"/>
</dbReference>
<sequence length="247" mass="28223">MNMPNKITIENIQAAYELAKLVYNKKLKLDYAVTILVTEEGFNDNSAKDYINDYKCIIEGNVFKRALSATGIDYYLSSIKKDGTKIDFDNAIKSVRKHITYYEAIRNTNVIKLRQVVSKHNTIEQYENLIDYSLHTIAFEEQVKKSALLSEQCRNEILASSVKVEKKIAIIEIFNRNPHVVAAVLLRAKGHCEYCGKAAPFRRKKDMTPYLEVHHIIQLADGGEDTVKNAQALCPNCHREKHFGLNK</sequence>
<protein>
    <submittedName>
        <fullName evidence="2">HNH endonuclease signature motif containing protein</fullName>
    </submittedName>
</protein>
<evidence type="ECO:0000313" key="2">
    <source>
        <dbReference type="EMBL" id="MDP4486057.1"/>
    </source>
</evidence>
<reference evidence="2 3" key="1">
    <citation type="submission" date="2023-04" db="EMBL/GenBank/DDBJ databases">
        <title>Novel Pseudoalteromonas species isolated from Pacific coral.</title>
        <authorList>
            <person name="Videau P."/>
            <person name="Shlafstein M.D."/>
            <person name="Oline D.K."/>
            <person name="Strangman W.K."/>
            <person name="Hahnke R.L."/>
            <person name="Saw J.H."/>
            <person name="Ushijima B."/>
        </authorList>
    </citation>
    <scope>NUCLEOTIDE SEQUENCE [LARGE SCALE GENOMIC DNA]</scope>
    <source>
        <strain evidence="2 3">LMG 14908</strain>
    </source>
</reference>
<name>A0ABT9GJR3_9GAMM</name>
<dbReference type="InterPro" id="IPR003615">
    <property type="entry name" value="HNH_nuc"/>
</dbReference>
<evidence type="ECO:0000313" key="3">
    <source>
        <dbReference type="Proteomes" id="UP001242314"/>
    </source>
</evidence>
<keyword evidence="3" id="KW-1185">Reference proteome</keyword>
<dbReference type="InterPro" id="IPR002711">
    <property type="entry name" value="HNH"/>
</dbReference>
<keyword evidence="2" id="KW-0378">Hydrolase</keyword>
<dbReference type="SMART" id="SM00507">
    <property type="entry name" value="HNHc"/>
    <property type="match status" value="1"/>
</dbReference>
<accession>A0ABT9GJR3</accession>
<dbReference type="EMBL" id="JASGWX010000021">
    <property type="protein sequence ID" value="MDP4486057.1"/>
    <property type="molecule type" value="Genomic_DNA"/>
</dbReference>